<evidence type="ECO:0000256" key="1">
    <source>
        <dbReference type="SAM" id="MobiDB-lite"/>
    </source>
</evidence>
<protein>
    <submittedName>
        <fullName evidence="2">Uncharacterized protein</fullName>
    </submittedName>
</protein>
<sequence length="79" mass="8679">MKITAKVSRGPQKGTTLSPHRHPDGMYVVSPSKREADYIRVADLAEVAACVRRGLGVRMSAPSVDGPRWITAQSIRFED</sequence>
<organism evidence="2 3">
    <name type="scientific">Maritimibacter alkaliphilus HTCC2654</name>
    <dbReference type="NCBI Taxonomy" id="314271"/>
    <lineage>
        <taxon>Bacteria</taxon>
        <taxon>Pseudomonadati</taxon>
        <taxon>Pseudomonadota</taxon>
        <taxon>Alphaproteobacteria</taxon>
        <taxon>Rhodobacterales</taxon>
        <taxon>Roseobacteraceae</taxon>
        <taxon>Maritimibacter</taxon>
    </lineage>
</organism>
<dbReference type="HOGENOM" id="CLU_2601867_0_0_5"/>
<dbReference type="EMBL" id="AAMT01000023">
    <property type="protein sequence ID" value="EAQ10848.1"/>
    <property type="molecule type" value="Genomic_DNA"/>
</dbReference>
<gene>
    <name evidence="2" type="ORF">RB2654_21808</name>
</gene>
<dbReference type="Proteomes" id="UP000002931">
    <property type="component" value="Unassembled WGS sequence"/>
</dbReference>
<evidence type="ECO:0000313" key="3">
    <source>
        <dbReference type="Proteomes" id="UP000002931"/>
    </source>
</evidence>
<reference evidence="2 3" key="1">
    <citation type="journal article" date="2010" name="J. Bacteriol.">
        <title>Genome sequences of Pelagibaca bermudensis HTCC2601T and Maritimibacter alkaliphilus HTCC2654T, the type strains of two marine Roseobacter genera.</title>
        <authorList>
            <person name="Thrash J.C."/>
            <person name="Cho J.C."/>
            <person name="Ferriera S."/>
            <person name="Johnson J."/>
            <person name="Vergin K.L."/>
            <person name="Giovannoni S.J."/>
        </authorList>
    </citation>
    <scope>NUCLEOTIDE SEQUENCE [LARGE SCALE GENOMIC DNA]</scope>
    <source>
        <strain evidence="2 3">HTCC2654</strain>
    </source>
</reference>
<dbReference type="AlphaFoldDB" id="A3VLG0"/>
<comment type="caution">
    <text evidence="2">The sequence shown here is derived from an EMBL/GenBank/DDBJ whole genome shotgun (WGS) entry which is preliminary data.</text>
</comment>
<evidence type="ECO:0000313" key="2">
    <source>
        <dbReference type="EMBL" id="EAQ10848.1"/>
    </source>
</evidence>
<keyword evidence="3" id="KW-1185">Reference proteome</keyword>
<proteinExistence type="predicted"/>
<accession>A3VLG0</accession>
<name>A3VLG0_9RHOB</name>
<feature type="region of interest" description="Disordered" evidence="1">
    <location>
        <begin position="1"/>
        <end position="26"/>
    </location>
</feature>
<dbReference type="eggNOG" id="ENOG5033H4U">
    <property type="taxonomic scope" value="Bacteria"/>
</dbReference>